<evidence type="ECO:0000256" key="3">
    <source>
        <dbReference type="SAM" id="Phobius"/>
    </source>
</evidence>
<dbReference type="OrthoDB" id="306271at2759"/>
<reference evidence="4" key="1">
    <citation type="submission" date="2021-01" db="EMBL/GenBank/DDBJ databases">
        <authorList>
            <consortium name="Genoscope - CEA"/>
            <person name="William W."/>
        </authorList>
    </citation>
    <scope>NUCLEOTIDE SEQUENCE</scope>
</reference>
<evidence type="ECO:0000313" key="5">
    <source>
        <dbReference type="Proteomes" id="UP000692954"/>
    </source>
</evidence>
<feature type="coiled-coil region" evidence="1">
    <location>
        <begin position="319"/>
        <end position="353"/>
    </location>
</feature>
<organism evidence="4 5">
    <name type="scientific">Paramecium sonneborni</name>
    <dbReference type="NCBI Taxonomy" id="65129"/>
    <lineage>
        <taxon>Eukaryota</taxon>
        <taxon>Sar</taxon>
        <taxon>Alveolata</taxon>
        <taxon>Ciliophora</taxon>
        <taxon>Intramacronucleata</taxon>
        <taxon>Oligohymenophorea</taxon>
        <taxon>Peniculida</taxon>
        <taxon>Parameciidae</taxon>
        <taxon>Paramecium</taxon>
    </lineage>
</organism>
<feature type="transmembrane region" description="Helical" evidence="3">
    <location>
        <begin position="369"/>
        <end position="388"/>
    </location>
</feature>
<evidence type="ECO:0008006" key="6">
    <source>
        <dbReference type="Google" id="ProtNLM"/>
    </source>
</evidence>
<dbReference type="Proteomes" id="UP000692954">
    <property type="component" value="Unassembled WGS sequence"/>
</dbReference>
<evidence type="ECO:0000313" key="4">
    <source>
        <dbReference type="EMBL" id="CAD8046039.1"/>
    </source>
</evidence>
<name>A0A8S1JX83_9CILI</name>
<sequence length="395" mass="46091">MLFKIDCINIKQSKKLTLTNEAQYPILIRIIENNSYNAIPSFSLLKSKEKKNFQILHKLNSKPESLMIIEAIEFDETKLDTFSVPPFWNERIKGSLETQSQTLEFHPNTSESNSLVSYGRSPTMNQIFQDQNQVQNNTNENSIKINTQQLQQNSINQDNQSVKFNSNQRINSQQSIQVIGSTKIADENKFQQSYQQDRKQSITSFESYGYISTNQTQQQTLKMPKDMNNFLDQIDSQNSPFQLQTPSQLQSQTHSQNNIPDNAQQDLSISETTSIQRLDNRKLSFLQQSRQQFNEKPKLRVSQTFINYPKSSIQFQSNLSKNKELEVQLLKQISELEQNKEALQQELKKLEFKFMFNSKQTNSFNQKHFFIWHILLISVLCLIIGSFMKKIIPQF</sequence>
<keyword evidence="3" id="KW-0472">Membrane</keyword>
<keyword evidence="3" id="KW-0812">Transmembrane</keyword>
<feature type="region of interest" description="Disordered" evidence="2">
    <location>
        <begin position="230"/>
        <end position="265"/>
    </location>
</feature>
<protein>
    <recommendedName>
        <fullName evidence="6">MSP domain-containing protein</fullName>
    </recommendedName>
</protein>
<keyword evidence="5" id="KW-1185">Reference proteome</keyword>
<dbReference type="EMBL" id="CAJJDN010000001">
    <property type="protein sequence ID" value="CAD8046039.1"/>
    <property type="molecule type" value="Genomic_DNA"/>
</dbReference>
<accession>A0A8S1JX83</accession>
<comment type="caution">
    <text evidence="4">The sequence shown here is derived from an EMBL/GenBank/DDBJ whole genome shotgun (WGS) entry which is preliminary data.</text>
</comment>
<gene>
    <name evidence="4" type="ORF">PSON_ATCC_30995.1.T0010411</name>
</gene>
<evidence type="ECO:0000256" key="2">
    <source>
        <dbReference type="SAM" id="MobiDB-lite"/>
    </source>
</evidence>
<keyword evidence="3" id="KW-1133">Transmembrane helix</keyword>
<proteinExistence type="predicted"/>
<dbReference type="AlphaFoldDB" id="A0A8S1JX83"/>
<evidence type="ECO:0000256" key="1">
    <source>
        <dbReference type="SAM" id="Coils"/>
    </source>
</evidence>
<feature type="compositionally biased region" description="Low complexity" evidence="2">
    <location>
        <begin position="239"/>
        <end position="256"/>
    </location>
</feature>
<keyword evidence="1" id="KW-0175">Coiled coil</keyword>